<evidence type="ECO:0000256" key="1">
    <source>
        <dbReference type="SAM" id="MobiDB-lite"/>
    </source>
</evidence>
<sequence>MADSSDGGVRVLEKPSRSEEQLDLSAEEQENRTEAVRQKLEALLPKRPLKPARSEAQQLAAAVQESETPPSLHSPEFLRFQGLQDSASVKLPVDGSSVIVVEEEYVETKYYNDFAASEEKLHHTTGTGFIPLDPPETPPFHLSSEDQQESAAGEAAAIHQKRRGGNPATNEWGPNPQTASFPPVPSSKPARSESV</sequence>
<evidence type="ECO:0000313" key="2">
    <source>
        <dbReference type="EMBL" id="CAK9219125.1"/>
    </source>
</evidence>
<organism evidence="2 3">
    <name type="scientific">Sphagnum troendelagicum</name>
    <dbReference type="NCBI Taxonomy" id="128251"/>
    <lineage>
        <taxon>Eukaryota</taxon>
        <taxon>Viridiplantae</taxon>
        <taxon>Streptophyta</taxon>
        <taxon>Embryophyta</taxon>
        <taxon>Bryophyta</taxon>
        <taxon>Sphagnophytina</taxon>
        <taxon>Sphagnopsida</taxon>
        <taxon>Sphagnales</taxon>
        <taxon>Sphagnaceae</taxon>
        <taxon>Sphagnum</taxon>
    </lineage>
</organism>
<accession>A0ABP0UDA5</accession>
<feature type="compositionally biased region" description="Basic and acidic residues" evidence="1">
    <location>
        <begin position="29"/>
        <end position="40"/>
    </location>
</feature>
<protein>
    <submittedName>
        <fullName evidence="2">Uncharacterized protein</fullName>
    </submittedName>
</protein>
<proteinExistence type="predicted"/>
<gene>
    <name evidence="2" type="ORF">CSSPTR1EN2_LOCUS14328</name>
</gene>
<dbReference type="PANTHER" id="PTHR34686">
    <property type="entry name" value="MATERNAL EFFECT EMBRYO ARREST PROTEIN"/>
    <property type="match status" value="1"/>
</dbReference>
<evidence type="ECO:0000313" key="3">
    <source>
        <dbReference type="Proteomes" id="UP001497512"/>
    </source>
</evidence>
<name>A0ABP0UDA5_9BRYO</name>
<dbReference type="Proteomes" id="UP001497512">
    <property type="component" value="Chromosome 3"/>
</dbReference>
<dbReference type="PANTHER" id="PTHR34686:SF1">
    <property type="entry name" value="MATERNAL EFFECT EMBRYO ARREST 59"/>
    <property type="match status" value="1"/>
</dbReference>
<feature type="region of interest" description="Disordered" evidence="1">
    <location>
        <begin position="1"/>
        <end position="76"/>
    </location>
</feature>
<keyword evidence="3" id="KW-1185">Reference proteome</keyword>
<feature type="compositionally biased region" description="Basic and acidic residues" evidence="1">
    <location>
        <begin position="11"/>
        <end position="20"/>
    </location>
</feature>
<reference evidence="2" key="1">
    <citation type="submission" date="2024-02" db="EMBL/GenBank/DDBJ databases">
        <authorList>
            <consortium name="ELIXIR-Norway"/>
            <consortium name="Elixir Norway"/>
        </authorList>
    </citation>
    <scope>NUCLEOTIDE SEQUENCE</scope>
</reference>
<dbReference type="EMBL" id="OZ019895">
    <property type="protein sequence ID" value="CAK9219125.1"/>
    <property type="molecule type" value="Genomic_DNA"/>
</dbReference>
<feature type="region of interest" description="Disordered" evidence="1">
    <location>
        <begin position="125"/>
        <end position="195"/>
    </location>
</feature>